<proteinExistence type="predicted"/>
<dbReference type="Proteomes" id="UP001172155">
    <property type="component" value="Unassembled WGS sequence"/>
</dbReference>
<dbReference type="EMBL" id="JAUKUD010000002">
    <property type="protein sequence ID" value="KAK0752567.1"/>
    <property type="molecule type" value="Genomic_DNA"/>
</dbReference>
<gene>
    <name evidence="2" type="ORF">B0T18DRAFT_93169</name>
</gene>
<evidence type="ECO:0000313" key="3">
    <source>
        <dbReference type="Proteomes" id="UP001172155"/>
    </source>
</evidence>
<reference evidence="2" key="1">
    <citation type="submission" date="2023-06" db="EMBL/GenBank/DDBJ databases">
        <title>Genome-scale phylogeny and comparative genomics of the fungal order Sordariales.</title>
        <authorList>
            <consortium name="Lawrence Berkeley National Laboratory"/>
            <person name="Hensen N."/>
            <person name="Bonometti L."/>
            <person name="Westerberg I."/>
            <person name="Brannstrom I.O."/>
            <person name="Guillou S."/>
            <person name="Cros-Aarteil S."/>
            <person name="Calhoun S."/>
            <person name="Haridas S."/>
            <person name="Kuo A."/>
            <person name="Mondo S."/>
            <person name="Pangilinan J."/>
            <person name="Riley R."/>
            <person name="LaButti K."/>
            <person name="Andreopoulos B."/>
            <person name="Lipzen A."/>
            <person name="Chen C."/>
            <person name="Yanf M."/>
            <person name="Daum C."/>
            <person name="Ng V."/>
            <person name="Clum A."/>
            <person name="Steindorff A."/>
            <person name="Ohm R."/>
            <person name="Martin F."/>
            <person name="Silar P."/>
            <person name="Natvig D."/>
            <person name="Lalanne C."/>
            <person name="Gautier V."/>
            <person name="Ament-velasquez S.L."/>
            <person name="Kruys A."/>
            <person name="Hutchinson M.I."/>
            <person name="Powell A.J."/>
            <person name="Barry K."/>
            <person name="Miller A.N."/>
            <person name="Grigoriev I.V."/>
            <person name="Debuchy R."/>
            <person name="Gladieux P."/>
            <person name="Thoren M.H."/>
            <person name="Johannesson H."/>
        </authorList>
    </citation>
    <scope>NUCLEOTIDE SEQUENCE</scope>
    <source>
        <strain evidence="2">SMH3187-1</strain>
    </source>
</reference>
<dbReference type="AlphaFoldDB" id="A0AA40KBF9"/>
<keyword evidence="3" id="KW-1185">Reference proteome</keyword>
<accession>A0AA40KBF9</accession>
<organism evidence="2 3">
    <name type="scientific">Schizothecium vesticola</name>
    <dbReference type="NCBI Taxonomy" id="314040"/>
    <lineage>
        <taxon>Eukaryota</taxon>
        <taxon>Fungi</taxon>
        <taxon>Dikarya</taxon>
        <taxon>Ascomycota</taxon>
        <taxon>Pezizomycotina</taxon>
        <taxon>Sordariomycetes</taxon>
        <taxon>Sordariomycetidae</taxon>
        <taxon>Sordariales</taxon>
        <taxon>Schizotheciaceae</taxon>
        <taxon>Schizothecium</taxon>
    </lineage>
</organism>
<evidence type="ECO:0000313" key="2">
    <source>
        <dbReference type="EMBL" id="KAK0752567.1"/>
    </source>
</evidence>
<feature type="region of interest" description="Disordered" evidence="1">
    <location>
        <begin position="95"/>
        <end position="139"/>
    </location>
</feature>
<name>A0AA40KBF9_9PEZI</name>
<comment type="caution">
    <text evidence="2">The sequence shown here is derived from an EMBL/GenBank/DDBJ whole genome shotgun (WGS) entry which is preliminary data.</text>
</comment>
<evidence type="ECO:0000256" key="1">
    <source>
        <dbReference type="SAM" id="MobiDB-lite"/>
    </source>
</evidence>
<sequence length="208" mass="23278">MRFLLPYPLNEVPRRLFGRASNAGSSISLPPSPLRLQQGQLYAQVASVSHLRHATTMTKSTTIRCPQTRERNEENGQRLFIPYGQPFTPLLGQVSGEPLPRRRSTCPVDGGGSRPRHARAAPTGRRSCTDRCTAEKRPPGQAKKQTWLYDCYGLRRHVLDGYDSILSSTGSANPPLLRRERSTHARTHTSPNCHLFPGRQGSRRVCRV</sequence>
<protein>
    <submittedName>
        <fullName evidence="2">Uncharacterized protein</fullName>
    </submittedName>
</protein>
<feature type="compositionally biased region" description="Basic and acidic residues" evidence="1">
    <location>
        <begin position="127"/>
        <end position="138"/>
    </location>
</feature>